<organism evidence="7 8">
    <name type="scientific">Salinicoccus jeotgali</name>
    <dbReference type="NCBI Taxonomy" id="381634"/>
    <lineage>
        <taxon>Bacteria</taxon>
        <taxon>Bacillati</taxon>
        <taxon>Bacillota</taxon>
        <taxon>Bacilli</taxon>
        <taxon>Bacillales</taxon>
        <taxon>Staphylococcaceae</taxon>
        <taxon>Salinicoccus</taxon>
    </lineage>
</organism>
<feature type="transmembrane region" description="Helical" evidence="5">
    <location>
        <begin position="367"/>
        <end position="389"/>
    </location>
</feature>
<evidence type="ECO:0000256" key="4">
    <source>
        <dbReference type="ARBA" id="ARBA00023136"/>
    </source>
</evidence>
<feature type="transmembrane region" description="Helical" evidence="5">
    <location>
        <begin position="276"/>
        <end position="299"/>
    </location>
</feature>
<comment type="subcellular location">
    <subcellularLocation>
        <location evidence="1">Membrane</location>
        <topology evidence="1">Multi-pass membrane protein</topology>
    </subcellularLocation>
</comment>
<dbReference type="InterPro" id="IPR013525">
    <property type="entry name" value="ABC2_TM"/>
</dbReference>
<sequence length="410" mass="44629">MSKFLATFLQTYSSKIRAKSFIISTLIIVLVIFIGANFDKIIDFFDSSEEVTAVKVEGDEAIYSQFKGTMDALDSGIPVEPYEGDVGSAEVHLSIEDTAPLAVTLHSDNEIPSEQVNKIETALGQVQRSNTIMALNLSEEEAERLNATPDISYDIASESGSADEGSPASDDVPDINPLNAVVFYVTVIVMFFIIINYASQIGTEVAMEKTSRVIEMIVSSVPPVTHLLAKISAMILVSLTQLFIFLLAIVAAVWIFDFGNIIGDLGLEANEQTVTLIVYSGIYLVLGLVLYLSLSAMLGSFISRMEDLQQALLPVTMLALGGFYIAIFNIWGEADNMLVKVSSFFPLFTPFVMPLRAMNAETSQMTLLIGVVILIVSIALAIILAASIYRNSVLSTSGGIFKNLKRIRKE</sequence>
<feature type="transmembrane region" description="Helical" evidence="5">
    <location>
        <begin position="311"/>
        <end position="331"/>
    </location>
</feature>
<keyword evidence="8" id="KW-1185">Reference proteome</keyword>
<evidence type="ECO:0000259" key="6">
    <source>
        <dbReference type="Pfam" id="PF12698"/>
    </source>
</evidence>
<evidence type="ECO:0000313" key="7">
    <source>
        <dbReference type="EMBL" id="GAA3713424.1"/>
    </source>
</evidence>
<evidence type="ECO:0000256" key="3">
    <source>
        <dbReference type="ARBA" id="ARBA00022989"/>
    </source>
</evidence>
<feature type="transmembrane region" description="Helical" evidence="5">
    <location>
        <begin position="337"/>
        <end position="355"/>
    </location>
</feature>
<protein>
    <submittedName>
        <fullName evidence="7">ABC transporter permease</fullName>
    </submittedName>
</protein>
<dbReference type="RefSeq" id="WP_344700597.1">
    <property type="nucleotide sequence ID" value="NZ_BAABCK010000002.1"/>
</dbReference>
<feature type="transmembrane region" description="Helical" evidence="5">
    <location>
        <begin position="233"/>
        <end position="256"/>
    </location>
</feature>
<evidence type="ECO:0000256" key="5">
    <source>
        <dbReference type="SAM" id="Phobius"/>
    </source>
</evidence>
<evidence type="ECO:0000313" key="8">
    <source>
        <dbReference type="Proteomes" id="UP001500920"/>
    </source>
</evidence>
<comment type="caution">
    <text evidence="7">The sequence shown here is derived from an EMBL/GenBank/DDBJ whole genome shotgun (WGS) entry which is preliminary data.</text>
</comment>
<accession>A0ABP7E4U0</accession>
<feature type="transmembrane region" description="Helical" evidence="5">
    <location>
        <begin position="21"/>
        <end position="38"/>
    </location>
</feature>
<keyword evidence="2 5" id="KW-0812">Transmembrane</keyword>
<gene>
    <name evidence="7" type="ORF">GCM10022378_00330</name>
</gene>
<evidence type="ECO:0000256" key="2">
    <source>
        <dbReference type="ARBA" id="ARBA00022692"/>
    </source>
</evidence>
<dbReference type="Proteomes" id="UP001500920">
    <property type="component" value="Unassembled WGS sequence"/>
</dbReference>
<dbReference type="Pfam" id="PF12698">
    <property type="entry name" value="ABC2_membrane_3"/>
    <property type="match status" value="1"/>
</dbReference>
<proteinExistence type="predicted"/>
<evidence type="ECO:0000256" key="1">
    <source>
        <dbReference type="ARBA" id="ARBA00004141"/>
    </source>
</evidence>
<feature type="transmembrane region" description="Helical" evidence="5">
    <location>
        <begin position="181"/>
        <end position="199"/>
    </location>
</feature>
<feature type="domain" description="ABC-2 type transporter transmembrane" evidence="6">
    <location>
        <begin position="19"/>
        <end position="386"/>
    </location>
</feature>
<keyword evidence="3 5" id="KW-1133">Transmembrane helix</keyword>
<reference evidence="8" key="1">
    <citation type="journal article" date="2019" name="Int. J. Syst. Evol. Microbiol.">
        <title>The Global Catalogue of Microorganisms (GCM) 10K type strain sequencing project: providing services to taxonomists for standard genome sequencing and annotation.</title>
        <authorList>
            <consortium name="The Broad Institute Genomics Platform"/>
            <consortium name="The Broad Institute Genome Sequencing Center for Infectious Disease"/>
            <person name="Wu L."/>
            <person name="Ma J."/>
        </authorList>
    </citation>
    <scope>NUCLEOTIDE SEQUENCE [LARGE SCALE GENOMIC DNA]</scope>
    <source>
        <strain evidence="8">JCM 16981</strain>
    </source>
</reference>
<dbReference type="EMBL" id="BAABCK010000002">
    <property type="protein sequence ID" value="GAA3713424.1"/>
    <property type="molecule type" value="Genomic_DNA"/>
</dbReference>
<keyword evidence="4 5" id="KW-0472">Membrane</keyword>
<name>A0ABP7E4U0_9STAP</name>